<dbReference type="Proteomes" id="UP000623467">
    <property type="component" value="Unassembled WGS sequence"/>
</dbReference>
<reference evidence="2" key="1">
    <citation type="submission" date="2020-05" db="EMBL/GenBank/DDBJ databases">
        <title>Mycena genomes resolve the evolution of fungal bioluminescence.</title>
        <authorList>
            <person name="Tsai I.J."/>
        </authorList>
    </citation>
    <scope>NUCLEOTIDE SEQUENCE</scope>
    <source>
        <strain evidence="2">160909Yilan</strain>
    </source>
</reference>
<feature type="compositionally biased region" description="Low complexity" evidence="1">
    <location>
        <begin position="141"/>
        <end position="150"/>
    </location>
</feature>
<gene>
    <name evidence="2" type="ORF">MSAN_01123200</name>
</gene>
<proteinExistence type="predicted"/>
<sequence length="801" mass="89528">MSEADQIPYTQKSITKKLKAELQAIASALGLEAEQTVPELRNDIQKHIRAHPELADNPRFTPLFAHRPEVKVAGKNSADKAGEEASEMSGSGGTITGANRILHQQQVKTDPPAQFSRLTLNDAKRVAQSEVFDDDNDSDSDSGSVGSRSGTPSPVPERKDKPKVKKQPTVEVARANLPEVVRVNFFDANDPMAEPRQVPVLSKEISISAFTTENGSTQYTTKLSQLLPVAFQNDSPIKDRGGRDCRPLQIGEVNTYTLRTAASGDLFCDLFLDVGAPVANTLNGASSNMLPPPAANMPNVEHGPIYPLPAEQRLKFTGAGTDVPLAIATAPTALPAVPIIFPIALLTRTPTEVAASVWSWCRSICGFRSTESGFHAAWANFAEWVNNSTCSTRKFTYRQSQRLFVEHFARRLLLFHNKPNFSCEAHPSTRLLAEAVRATIGVNGGVLEAAMSHGCMDCTHLKRCCRKWTIILNRRQTTVVTLMAYLPLRRSKMHLFLVDHVDMFEWSLWMESQYHIRNVLLTRKRGIIPCGLPVRQAGALTCTTESHIQWERQYSARFSRLTFPGVRRVIRQQQGLADNETAHGHGPTLRVSLPALGDTPGVQVVHTFKAKYTYCLQTVQLACGYPVGWGKCYRSESPRQVVAILNRIWENHPNSRPSFIAYDDACDLLRHIITQNRNDPWITSTKFIVDAWHYIGHRATDMLCRVWCNPAPKNGSQPDLVVVEQDANGVQHQTRAFNTETAEQLNSWLNGFETQLRHMSDVNYDFFVHVLMMIFAERVDKKVIQRQRELSDDFWAQATGE</sequence>
<dbReference type="OrthoDB" id="2527272at2759"/>
<feature type="compositionally biased region" description="Basic and acidic residues" evidence="1">
    <location>
        <begin position="74"/>
        <end position="83"/>
    </location>
</feature>
<feature type="compositionally biased region" description="Acidic residues" evidence="1">
    <location>
        <begin position="131"/>
        <end position="140"/>
    </location>
</feature>
<protein>
    <submittedName>
        <fullName evidence="2">Uncharacterized protein</fullName>
    </submittedName>
</protein>
<feature type="region of interest" description="Disordered" evidence="1">
    <location>
        <begin position="74"/>
        <end position="96"/>
    </location>
</feature>
<comment type="caution">
    <text evidence="2">The sequence shown here is derived from an EMBL/GenBank/DDBJ whole genome shotgun (WGS) entry which is preliminary data.</text>
</comment>
<keyword evidence="3" id="KW-1185">Reference proteome</keyword>
<feature type="region of interest" description="Disordered" evidence="1">
    <location>
        <begin position="129"/>
        <end position="169"/>
    </location>
</feature>
<evidence type="ECO:0000313" key="2">
    <source>
        <dbReference type="EMBL" id="KAF7360932.1"/>
    </source>
</evidence>
<dbReference type="EMBL" id="JACAZH010000008">
    <property type="protein sequence ID" value="KAF7360932.1"/>
    <property type="molecule type" value="Genomic_DNA"/>
</dbReference>
<evidence type="ECO:0000313" key="3">
    <source>
        <dbReference type="Proteomes" id="UP000623467"/>
    </source>
</evidence>
<accession>A0A8H6YKV9</accession>
<evidence type="ECO:0000256" key="1">
    <source>
        <dbReference type="SAM" id="MobiDB-lite"/>
    </source>
</evidence>
<name>A0A8H6YKV9_9AGAR</name>
<dbReference type="AlphaFoldDB" id="A0A8H6YKV9"/>
<organism evidence="2 3">
    <name type="scientific">Mycena sanguinolenta</name>
    <dbReference type="NCBI Taxonomy" id="230812"/>
    <lineage>
        <taxon>Eukaryota</taxon>
        <taxon>Fungi</taxon>
        <taxon>Dikarya</taxon>
        <taxon>Basidiomycota</taxon>
        <taxon>Agaricomycotina</taxon>
        <taxon>Agaricomycetes</taxon>
        <taxon>Agaricomycetidae</taxon>
        <taxon>Agaricales</taxon>
        <taxon>Marasmiineae</taxon>
        <taxon>Mycenaceae</taxon>
        <taxon>Mycena</taxon>
    </lineage>
</organism>